<dbReference type="eggNOG" id="KOG1502">
    <property type="taxonomic scope" value="Eukaryota"/>
</dbReference>
<dbReference type="STRING" id="759273.H1W264"/>
<dbReference type="AlphaFoldDB" id="H1W264"/>
<dbReference type="VEuPathDB" id="FungiDB:CH63R_06997"/>
<dbReference type="InterPro" id="IPR036291">
    <property type="entry name" value="NAD(P)-bd_dom_sf"/>
</dbReference>
<dbReference type="EMBL" id="CACQ02008834">
    <property type="protein sequence ID" value="CCF46577.1"/>
    <property type="molecule type" value="Genomic_DNA"/>
</dbReference>
<protein>
    <submittedName>
        <fullName evidence="1">Uncharacterized protein</fullName>
    </submittedName>
</protein>
<feature type="non-terminal residue" evidence="1">
    <location>
        <position position="1"/>
    </location>
</feature>
<evidence type="ECO:0000313" key="1">
    <source>
        <dbReference type="EMBL" id="CCF46577.1"/>
    </source>
</evidence>
<dbReference type="HOGENOM" id="CLU_2352229_0_0_1"/>
<gene>
    <name evidence="1" type="ORF">CH063_03901</name>
</gene>
<dbReference type="Gene3D" id="3.40.50.720">
    <property type="entry name" value="NAD(P)-binding Rossmann-like Domain"/>
    <property type="match status" value="1"/>
</dbReference>
<evidence type="ECO:0000313" key="2">
    <source>
        <dbReference type="Proteomes" id="UP000007174"/>
    </source>
</evidence>
<organism evidence="1 2">
    <name type="scientific">Colletotrichum higginsianum (strain IMI 349063)</name>
    <name type="common">Crucifer anthracnose fungus</name>
    <dbReference type="NCBI Taxonomy" id="759273"/>
    <lineage>
        <taxon>Eukaryota</taxon>
        <taxon>Fungi</taxon>
        <taxon>Dikarya</taxon>
        <taxon>Ascomycota</taxon>
        <taxon>Pezizomycotina</taxon>
        <taxon>Sordariomycetes</taxon>
        <taxon>Hypocreomycetidae</taxon>
        <taxon>Glomerellales</taxon>
        <taxon>Glomerellaceae</taxon>
        <taxon>Colletotrichum</taxon>
        <taxon>Colletotrichum destructivum species complex</taxon>
    </lineage>
</organism>
<proteinExistence type="predicted"/>
<dbReference type="SUPFAM" id="SSF51735">
    <property type="entry name" value="NAD(P)-binding Rossmann-fold domains"/>
    <property type="match status" value="1"/>
</dbReference>
<dbReference type="Proteomes" id="UP000007174">
    <property type="component" value="Unassembled WGS sequence"/>
</dbReference>
<accession>H1W264</accession>
<reference evidence="2" key="1">
    <citation type="journal article" date="2012" name="Nat. Genet.">
        <title>Lifestyle transitions in plant pathogenic Colletotrichum fungi deciphered by genome and transcriptome analyses.</title>
        <authorList>
            <person name="O'Connell R.J."/>
            <person name="Thon M.R."/>
            <person name="Hacquard S."/>
            <person name="Amyotte S.G."/>
            <person name="Kleemann J."/>
            <person name="Torres M.F."/>
            <person name="Damm U."/>
            <person name="Buiate E.A."/>
            <person name="Epstein L."/>
            <person name="Alkan N."/>
            <person name="Altmueller J."/>
            <person name="Alvarado-Balderrama L."/>
            <person name="Bauser C.A."/>
            <person name="Becker C."/>
            <person name="Birren B.W."/>
            <person name="Chen Z."/>
            <person name="Choi J."/>
            <person name="Crouch J.A."/>
            <person name="Duvick J.P."/>
            <person name="Farman M.A."/>
            <person name="Gan P."/>
            <person name="Heiman D."/>
            <person name="Henrissat B."/>
            <person name="Howard R.J."/>
            <person name="Kabbage M."/>
            <person name="Koch C."/>
            <person name="Kracher B."/>
            <person name="Kubo Y."/>
            <person name="Law A.D."/>
            <person name="Lebrun M.-H."/>
            <person name="Lee Y.-H."/>
            <person name="Miyara I."/>
            <person name="Moore N."/>
            <person name="Neumann U."/>
            <person name="Nordstroem K."/>
            <person name="Panaccione D.G."/>
            <person name="Panstruga R."/>
            <person name="Place M."/>
            <person name="Proctor R.H."/>
            <person name="Prusky D."/>
            <person name="Rech G."/>
            <person name="Reinhardt R."/>
            <person name="Rollins J.A."/>
            <person name="Rounsley S."/>
            <person name="Schardl C.L."/>
            <person name="Schwartz D.C."/>
            <person name="Shenoy N."/>
            <person name="Shirasu K."/>
            <person name="Sikhakolli U.R."/>
            <person name="Stueber K."/>
            <person name="Sukno S.A."/>
            <person name="Sweigard J.A."/>
            <person name="Takano Y."/>
            <person name="Takahara H."/>
            <person name="Trail F."/>
            <person name="van der Does H.C."/>
            <person name="Voll L.M."/>
            <person name="Will I."/>
            <person name="Young S."/>
            <person name="Zeng Q."/>
            <person name="Zhang J."/>
            <person name="Zhou S."/>
            <person name="Dickman M.B."/>
            <person name="Schulze-Lefert P."/>
            <person name="Ver Loren van Themaat E."/>
            <person name="Ma L.-J."/>
            <person name="Vaillancourt L.J."/>
        </authorList>
    </citation>
    <scope>NUCLEOTIDE SEQUENCE [LARGE SCALE GENOMIC DNA]</scope>
    <source>
        <strain evidence="2">IMI 349063</strain>
    </source>
</reference>
<sequence length="97" mass="10119">GRAGEIYNASAATDVTSRRLSEAMAAAVGVPLRDISAEDAKAQLGATVAFFLAAENRASGEKARRELGWTPRGPGILEEIGSSKGSYGELAKALRKQ</sequence>
<name>H1W264_COLHI</name>